<gene>
    <name evidence="1" type="ORF">BDV28DRAFT_150284</name>
</gene>
<dbReference type="OrthoDB" id="3366823at2759"/>
<accession>A0A5N6Z125</accession>
<reference evidence="2" key="1">
    <citation type="submission" date="2019-04" db="EMBL/GenBank/DDBJ databases">
        <title>Friends and foes A comparative genomics studyof 23 Aspergillus species from section Flavi.</title>
        <authorList>
            <consortium name="DOE Joint Genome Institute"/>
            <person name="Kjaerbolling I."/>
            <person name="Vesth T."/>
            <person name="Frisvad J.C."/>
            <person name="Nybo J.L."/>
            <person name="Theobald S."/>
            <person name="Kildgaard S."/>
            <person name="Isbrandt T."/>
            <person name="Kuo A."/>
            <person name="Sato A."/>
            <person name="Lyhne E.K."/>
            <person name="Kogle M.E."/>
            <person name="Wiebenga A."/>
            <person name="Kun R.S."/>
            <person name="Lubbers R.J."/>
            <person name="Makela M.R."/>
            <person name="Barry K."/>
            <person name="Chovatia M."/>
            <person name="Clum A."/>
            <person name="Daum C."/>
            <person name="Haridas S."/>
            <person name="He G."/>
            <person name="LaButti K."/>
            <person name="Lipzen A."/>
            <person name="Mondo S."/>
            <person name="Riley R."/>
            <person name="Salamov A."/>
            <person name="Simmons B.A."/>
            <person name="Magnuson J.K."/>
            <person name="Henrissat B."/>
            <person name="Mortensen U.H."/>
            <person name="Larsen T.O."/>
            <person name="Devries R.P."/>
            <person name="Grigoriev I.V."/>
            <person name="Machida M."/>
            <person name="Baker S.E."/>
            <person name="Andersen M.R."/>
        </authorList>
    </citation>
    <scope>NUCLEOTIDE SEQUENCE [LARGE SCALE GENOMIC DNA]</scope>
    <source>
        <strain evidence="2">CBS 553.77</strain>
    </source>
</reference>
<organism evidence="1 2">
    <name type="scientific">Aspergillus coremiiformis</name>
    <dbReference type="NCBI Taxonomy" id="138285"/>
    <lineage>
        <taxon>Eukaryota</taxon>
        <taxon>Fungi</taxon>
        <taxon>Dikarya</taxon>
        <taxon>Ascomycota</taxon>
        <taxon>Pezizomycotina</taxon>
        <taxon>Eurotiomycetes</taxon>
        <taxon>Eurotiomycetidae</taxon>
        <taxon>Eurotiales</taxon>
        <taxon>Aspergillaceae</taxon>
        <taxon>Aspergillus</taxon>
        <taxon>Aspergillus subgen. Circumdati</taxon>
    </lineage>
</organism>
<protein>
    <submittedName>
        <fullName evidence="1">Uncharacterized protein</fullName>
    </submittedName>
</protein>
<dbReference type="EMBL" id="ML739186">
    <property type="protein sequence ID" value="KAE8351118.1"/>
    <property type="molecule type" value="Genomic_DNA"/>
</dbReference>
<sequence length="158" mass="18413">MGMLYSKVDIIASLMLIPVVRRSRHTMSFESTLHPSSAACGGHCQGGWHLRDKEFERQGLAPRWLIVARLSWTGWHHSPIRRWICVNGAVVRLRSPVQMNPYRSESNRRAFWYVDNPICDMLPRGETVRRHIESTFSRLMMDILSWMTARQAWNGDYA</sequence>
<proteinExistence type="predicted"/>
<evidence type="ECO:0000313" key="1">
    <source>
        <dbReference type="EMBL" id="KAE8351118.1"/>
    </source>
</evidence>
<dbReference type="Proteomes" id="UP000327118">
    <property type="component" value="Unassembled WGS sequence"/>
</dbReference>
<name>A0A5N6Z125_9EURO</name>
<evidence type="ECO:0000313" key="2">
    <source>
        <dbReference type="Proteomes" id="UP000327118"/>
    </source>
</evidence>
<dbReference type="AlphaFoldDB" id="A0A5N6Z125"/>
<keyword evidence="2" id="KW-1185">Reference proteome</keyword>